<keyword evidence="9 12" id="KW-0472">Membrane</keyword>
<dbReference type="SUPFAM" id="SSF81321">
    <property type="entry name" value="Family A G protein-coupled receptor-like"/>
    <property type="match status" value="1"/>
</dbReference>
<dbReference type="Pfam" id="PF01036">
    <property type="entry name" value="Bac_rhodopsin"/>
    <property type="match status" value="1"/>
</dbReference>
<evidence type="ECO:0000313" key="13">
    <source>
        <dbReference type="EMBL" id="KLT39456.1"/>
    </source>
</evidence>
<feature type="transmembrane region" description="Helical" evidence="12">
    <location>
        <begin position="227"/>
        <end position="250"/>
    </location>
</feature>
<dbReference type="GO" id="GO:0005783">
    <property type="term" value="C:endoplasmic reticulum"/>
    <property type="evidence" value="ECO:0007669"/>
    <property type="project" value="TreeGrafter"/>
</dbReference>
<keyword evidence="8" id="KW-0157">Chromophore</keyword>
<evidence type="ECO:0000256" key="6">
    <source>
        <dbReference type="ARBA" id="ARBA00022925"/>
    </source>
</evidence>
<evidence type="ECO:0000313" key="14">
    <source>
        <dbReference type="Proteomes" id="UP000053611"/>
    </source>
</evidence>
<keyword evidence="10 13" id="KW-0675">Receptor</keyword>
<dbReference type="GO" id="GO:0007602">
    <property type="term" value="P:phototransduction"/>
    <property type="evidence" value="ECO:0007669"/>
    <property type="project" value="UniProtKB-KW"/>
</dbReference>
<evidence type="ECO:0000256" key="1">
    <source>
        <dbReference type="ARBA" id="ARBA00004141"/>
    </source>
</evidence>
<keyword evidence="6" id="KW-0681">Retinal protein</keyword>
<dbReference type="InterPro" id="IPR001425">
    <property type="entry name" value="Arc/bac/fun_rhodopsins"/>
</dbReference>
<feature type="transmembrane region" description="Helical" evidence="12">
    <location>
        <begin position="262"/>
        <end position="285"/>
    </location>
</feature>
<feature type="transmembrane region" description="Helical" evidence="12">
    <location>
        <begin position="170"/>
        <end position="187"/>
    </location>
</feature>
<dbReference type="GO" id="GO:0009881">
    <property type="term" value="F:photoreceptor activity"/>
    <property type="evidence" value="ECO:0007669"/>
    <property type="project" value="UniProtKB-KW"/>
</dbReference>
<name>A0A0J0XEG0_9TREE</name>
<dbReference type="GO" id="GO:0005886">
    <property type="term" value="C:plasma membrane"/>
    <property type="evidence" value="ECO:0007669"/>
    <property type="project" value="TreeGrafter"/>
</dbReference>
<sequence>MLDYSPFAMSFQDGYGKGHGPKHPKPHPTHTPGHGDGWPCHPVPGGGRICHPDFHLHHLVAGKPVHIALWVFFALFAAGVVGTFLVARRVTNKIRVFHYLSALSLTVTTFTYFCLATGLGRSGPGHHVHHGPPPPHTPPHRHDPHPPIGIPETPAPIDVWVREVFWGQDAAHMITLPLFVIQFAILSGMAPLHALTAAIAAAFSGASTIAADHFTSHRRGFHPRKQFIAWTIMGLLFTLGAWFLLFFPGITAARTRRRSTQGLYTLGMLGLVVGWIAYPIVWFLGTGTNIIGVNVQVIVQGAIDVATQLGLVFFILFTHVHDPEDPVWSFPDWIVNARAGTGPDGRGAYSTVGAGDNADNTA</sequence>
<evidence type="ECO:0000256" key="5">
    <source>
        <dbReference type="ARBA" id="ARBA00022692"/>
    </source>
</evidence>
<evidence type="ECO:0000256" key="7">
    <source>
        <dbReference type="ARBA" id="ARBA00022989"/>
    </source>
</evidence>
<comment type="subcellular location">
    <subcellularLocation>
        <location evidence="1">Membrane</location>
        <topology evidence="1">Multi-pass membrane protein</topology>
    </subcellularLocation>
</comment>
<keyword evidence="4" id="KW-0716">Sensory transduction</keyword>
<feature type="transmembrane region" description="Helical" evidence="12">
    <location>
        <begin position="99"/>
        <end position="119"/>
    </location>
</feature>
<evidence type="ECO:0000256" key="11">
    <source>
        <dbReference type="SAM" id="MobiDB-lite"/>
    </source>
</evidence>
<dbReference type="AlphaFoldDB" id="A0A0J0XEG0"/>
<evidence type="ECO:0000256" key="3">
    <source>
        <dbReference type="ARBA" id="ARBA00022543"/>
    </source>
</evidence>
<dbReference type="Gene3D" id="1.20.1070.10">
    <property type="entry name" value="Rhodopsin 7-helix transmembrane proteins"/>
    <property type="match status" value="1"/>
</dbReference>
<protein>
    <submittedName>
        <fullName evidence="13">Family A G protein-coupled receptor-like protein</fullName>
    </submittedName>
</protein>
<dbReference type="PANTHER" id="PTHR28286">
    <property type="match status" value="1"/>
</dbReference>
<dbReference type="SMART" id="SM01021">
    <property type="entry name" value="Bac_rhodopsin"/>
    <property type="match status" value="1"/>
</dbReference>
<organism evidence="13 14">
    <name type="scientific">Cutaneotrichosporon oleaginosum</name>
    <dbReference type="NCBI Taxonomy" id="879819"/>
    <lineage>
        <taxon>Eukaryota</taxon>
        <taxon>Fungi</taxon>
        <taxon>Dikarya</taxon>
        <taxon>Basidiomycota</taxon>
        <taxon>Agaricomycotina</taxon>
        <taxon>Tremellomycetes</taxon>
        <taxon>Trichosporonales</taxon>
        <taxon>Trichosporonaceae</taxon>
        <taxon>Cutaneotrichosporon</taxon>
    </lineage>
</organism>
<feature type="transmembrane region" description="Helical" evidence="12">
    <location>
        <begin position="67"/>
        <end position="87"/>
    </location>
</feature>
<dbReference type="PANTHER" id="PTHR28286:SF2">
    <property type="entry name" value="BACTERIORHODOPSIN _OPSIN, NOPA (EUROFUNG)"/>
    <property type="match status" value="1"/>
</dbReference>
<keyword evidence="14" id="KW-1185">Reference proteome</keyword>
<comment type="similarity">
    <text evidence="2">Belongs to the archaeal/bacterial/fungal opsin family.</text>
</comment>
<reference evidence="13 14" key="1">
    <citation type="submission" date="2015-03" db="EMBL/GenBank/DDBJ databases">
        <title>Genomics and transcriptomics of the oil-accumulating basidiomycete yeast T. oleaginosus allow insights into substrate utilization and the diverse evolutionary trajectories of mating systems in fungi.</title>
        <authorList>
            <consortium name="DOE Joint Genome Institute"/>
            <person name="Kourist R."/>
            <person name="Kracht O."/>
            <person name="Bracharz F."/>
            <person name="Lipzen A."/>
            <person name="Nolan M."/>
            <person name="Ohm R."/>
            <person name="Grigoriev I."/>
            <person name="Sun S."/>
            <person name="Heitman J."/>
            <person name="Bruck T."/>
            <person name="Nowrousian M."/>
        </authorList>
    </citation>
    <scope>NUCLEOTIDE SEQUENCE [LARGE SCALE GENOMIC DNA]</scope>
    <source>
        <strain evidence="13 14">IBC0246</strain>
    </source>
</reference>
<accession>A0A0J0XEG0</accession>
<keyword evidence="7 12" id="KW-1133">Transmembrane helix</keyword>
<dbReference type="GeneID" id="28987567"/>
<feature type="compositionally biased region" description="Basic residues" evidence="11">
    <location>
        <begin position="19"/>
        <end position="28"/>
    </location>
</feature>
<evidence type="ECO:0000256" key="2">
    <source>
        <dbReference type="ARBA" id="ARBA00008130"/>
    </source>
</evidence>
<dbReference type="Proteomes" id="UP000053611">
    <property type="component" value="Unassembled WGS sequence"/>
</dbReference>
<feature type="transmembrane region" description="Helical" evidence="12">
    <location>
        <begin position="297"/>
        <end position="317"/>
    </location>
</feature>
<feature type="region of interest" description="Disordered" evidence="11">
    <location>
        <begin position="18"/>
        <end position="38"/>
    </location>
</feature>
<feature type="transmembrane region" description="Helical" evidence="12">
    <location>
        <begin position="194"/>
        <end position="215"/>
    </location>
</feature>
<dbReference type="RefSeq" id="XP_018275947.1">
    <property type="nucleotide sequence ID" value="XM_018426964.1"/>
</dbReference>
<keyword evidence="3" id="KW-0600">Photoreceptor protein</keyword>
<evidence type="ECO:0000256" key="8">
    <source>
        <dbReference type="ARBA" id="ARBA00022991"/>
    </source>
</evidence>
<proteinExistence type="inferred from homology"/>
<evidence type="ECO:0000256" key="9">
    <source>
        <dbReference type="ARBA" id="ARBA00023136"/>
    </source>
</evidence>
<evidence type="ECO:0000256" key="10">
    <source>
        <dbReference type="ARBA" id="ARBA00023170"/>
    </source>
</evidence>
<evidence type="ECO:0000256" key="4">
    <source>
        <dbReference type="ARBA" id="ARBA00022606"/>
    </source>
</evidence>
<keyword evidence="5 12" id="KW-0812">Transmembrane</keyword>
<gene>
    <name evidence="13" type="ORF">CC85DRAFT_330707</name>
</gene>
<dbReference type="OrthoDB" id="536545at2759"/>
<feature type="region of interest" description="Disordered" evidence="11">
    <location>
        <begin position="124"/>
        <end position="148"/>
    </location>
</feature>
<evidence type="ECO:0000256" key="12">
    <source>
        <dbReference type="SAM" id="Phobius"/>
    </source>
</evidence>
<dbReference type="EMBL" id="KQ087258">
    <property type="protein sequence ID" value="KLT39456.1"/>
    <property type="molecule type" value="Genomic_DNA"/>
</dbReference>